<dbReference type="KEGG" id="mez:Mtc_0726"/>
<feature type="transmembrane region" description="Helical" evidence="1">
    <location>
        <begin position="174"/>
        <end position="191"/>
    </location>
</feature>
<feature type="transmembrane region" description="Helical" evidence="1">
    <location>
        <begin position="20"/>
        <end position="41"/>
    </location>
</feature>
<dbReference type="GO" id="GO:0005886">
    <property type="term" value="C:plasma membrane"/>
    <property type="evidence" value="ECO:0007669"/>
    <property type="project" value="UniProtKB-SubCell"/>
</dbReference>
<dbReference type="Pfam" id="PF12679">
    <property type="entry name" value="ABC2_membrane_2"/>
    <property type="match status" value="1"/>
</dbReference>
<name>H8I8L4_METCZ</name>
<dbReference type="GeneID" id="11970621"/>
<dbReference type="eggNOG" id="arCOG02436">
    <property type="taxonomic scope" value="Archaea"/>
</dbReference>
<sequence length="264" mass="29129">MRALIIAENEFLRLLRHPVIIIFVIVLCAMSVINAAGQSVHGPVTVSVGNPYVFMDGIGQIYYFTTLVFWSLALCLGVVSVSIDRSNGVLRLLLTKPLYRRDVIAGKFFGASAVLLALIMFHLFLASLLLTIAFRGPENFDIVLKVVSIGVVLFISCTFTLGIAMVLGTVLKDALSASIACISYFFLGLYVEMPVSTEWLRIVLSQSSLVNYWIFDNEVNIFLNNPPSIFSVWLGVAMPYIIFLALEALAVFLAACLLFNREEA</sequence>
<proteinExistence type="predicted"/>
<keyword evidence="1" id="KW-1133">Transmembrane helix</keyword>
<evidence type="ECO:0008006" key="4">
    <source>
        <dbReference type="Google" id="ProtNLM"/>
    </source>
</evidence>
<dbReference type="GO" id="GO:0140359">
    <property type="term" value="F:ABC-type transporter activity"/>
    <property type="evidence" value="ECO:0007669"/>
    <property type="project" value="InterPro"/>
</dbReference>
<gene>
    <name evidence="2" type="ordered locus">Mtc_0726</name>
</gene>
<evidence type="ECO:0000313" key="2">
    <source>
        <dbReference type="EMBL" id="AFC99490.1"/>
    </source>
</evidence>
<dbReference type="EMBL" id="CP003243">
    <property type="protein sequence ID" value="AFC99490.1"/>
    <property type="molecule type" value="Genomic_DNA"/>
</dbReference>
<dbReference type="OrthoDB" id="86287at2157"/>
<keyword evidence="1" id="KW-0472">Membrane</keyword>
<feature type="transmembrane region" description="Helical" evidence="1">
    <location>
        <begin position="232"/>
        <end position="259"/>
    </location>
</feature>
<protein>
    <recommendedName>
        <fullName evidence="4">ABC-type transport system involved in multi-copper enzyme maturation, permease component</fullName>
    </recommendedName>
</protein>
<dbReference type="HOGENOM" id="CLU_1040540_0_0_2"/>
<dbReference type="AlphaFoldDB" id="H8I8L4"/>
<evidence type="ECO:0000256" key="1">
    <source>
        <dbReference type="SAM" id="Phobius"/>
    </source>
</evidence>
<dbReference type="PANTHER" id="PTHR43471">
    <property type="entry name" value="ABC TRANSPORTER PERMEASE"/>
    <property type="match status" value="1"/>
</dbReference>
<keyword evidence="3" id="KW-1185">Reference proteome</keyword>
<feature type="transmembrane region" description="Helical" evidence="1">
    <location>
        <begin position="104"/>
        <end position="134"/>
    </location>
</feature>
<feature type="transmembrane region" description="Helical" evidence="1">
    <location>
        <begin position="61"/>
        <end position="83"/>
    </location>
</feature>
<dbReference type="RefSeq" id="WP_014405329.1">
    <property type="nucleotide sequence ID" value="NC_017034.1"/>
</dbReference>
<evidence type="ECO:0000313" key="3">
    <source>
        <dbReference type="Proteomes" id="UP000005233"/>
    </source>
</evidence>
<reference evidence="2 3" key="1">
    <citation type="journal article" date="2012" name="J. Bacteriol.">
        <title>Complete genome sequence of a thermophilic methanogen, Methanocella conradii HZ254, isolated from Chinese rice field soil.</title>
        <authorList>
            <person name="Lu Z."/>
            <person name="Lu Y."/>
        </authorList>
    </citation>
    <scope>NUCLEOTIDE SEQUENCE [LARGE SCALE GENOMIC DNA]</scope>
    <source>
        <strain evidence="3">DSM 24694 / JCM 17849 / CGMCC 1.5162 / HZ254</strain>
    </source>
</reference>
<keyword evidence="1" id="KW-0812">Transmembrane</keyword>
<dbReference type="Proteomes" id="UP000005233">
    <property type="component" value="Chromosome"/>
</dbReference>
<dbReference type="STRING" id="1041930.Mtc_0726"/>
<feature type="transmembrane region" description="Helical" evidence="1">
    <location>
        <begin position="146"/>
        <end position="167"/>
    </location>
</feature>
<accession>H8I8L4</accession>
<organism evidence="2 3">
    <name type="scientific">Methanocella conradii (strain DSM 24694 / JCM 17849 / CGMCC 1.5162 / HZ254)</name>
    <dbReference type="NCBI Taxonomy" id="1041930"/>
    <lineage>
        <taxon>Archaea</taxon>
        <taxon>Methanobacteriati</taxon>
        <taxon>Methanobacteriota</taxon>
        <taxon>Stenosarchaea group</taxon>
        <taxon>Methanomicrobia</taxon>
        <taxon>Methanocellales</taxon>
        <taxon>Methanocellaceae</taxon>
        <taxon>Methanocella</taxon>
    </lineage>
</organism>